<dbReference type="Pfam" id="PF18931">
    <property type="entry name" value="DUF5680"/>
    <property type="match status" value="1"/>
</dbReference>
<keyword evidence="1" id="KW-0238">DNA-binding</keyword>
<comment type="caution">
    <text evidence="3">The sequence shown here is derived from an EMBL/GenBank/DDBJ whole genome shotgun (WGS) entry which is preliminary data.</text>
</comment>
<dbReference type="Gene3D" id="1.10.260.40">
    <property type="entry name" value="lambda repressor-like DNA-binding domains"/>
    <property type="match status" value="1"/>
</dbReference>
<protein>
    <submittedName>
        <fullName evidence="3">DUF5680 domain-containing protein</fullName>
    </submittedName>
</protein>
<dbReference type="Pfam" id="PF01381">
    <property type="entry name" value="HTH_3"/>
    <property type="match status" value="1"/>
</dbReference>
<feature type="domain" description="HTH cro/C1-type" evidence="2">
    <location>
        <begin position="7"/>
        <end position="61"/>
    </location>
</feature>
<dbReference type="SUPFAM" id="SSF47413">
    <property type="entry name" value="lambda repressor-like DNA-binding domains"/>
    <property type="match status" value="1"/>
</dbReference>
<dbReference type="PANTHER" id="PTHR46558">
    <property type="entry name" value="TRACRIPTIONAL REGULATORY PROTEIN-RELATED-RELATED"/>
    <property type="match status" value="1"/>
</dbReference>
<organism evidence="3 4">
    <name type="scientific">Clostridium neuense</name>
    <dbReference type="NCBI Taxonomy" id="1728934"/>
    <lineage>
        <taxon>Bacteria</taxon>
        <taxon>Bacillati</taxon>
        <taxon>Bacillota</taxon>
        <taxon>Clostridia</taxon>
        <taxon>Eubacteriales</taxon>
        <taxon>Clostridiaceae</taxon>
        <taxon>Clostridium</taxon>
    </lineage>
</organism>
<dbReference type="PANTHER" id="PTHR46558:SF13">
    <property type="entry name" value="HTH-TYPE TRANSCRIPTIONAL REGULATOR IMMR"/>
    <property type="match status" value="1"/>
</dbReference>
<accession>A0ABW8TA51</accession>
<evidence type="ECO:0000313" key="4">
    <source>
        <dbReference type="Proteomes" id="UP001623592"/>
    </source>
</evidence>
<dbReference type="SMART" id="SM00530">
    <property type="entry name" value="HTH_XRE"/>
    <property type="match status" value="1"/>
</dbReference>
<dbReference type="PROSITE" id="PS50943">
    <property type="entry name" value="HTH_CROC1"/>
    <property type="match status" value="1"/>
</dbReference>
<evidence type="ECO:0000256" key="1">
    <source>
        <dbReference type="ARBA" id="ARBA00023125"/>
    </source>
</evidence>
<evidence type="ECO:0000259" key="2">
    <source>
        <dbReference type="PROSITE" id="PS50943"/>
    </source>
</evidence>
<dbReference type="EMBL" id="JBJIAA010000002">
    <property type="protein sequence ID" value="MFL0249388.1"/>
    <property type="molecule type" value="Genomic_DNA"/>
</dbReference>
<dbReference type="CDD" id="cd00093">
    <property type="entry name" value="HTH_XRE"/>
    <property type="match status" value="1"/>
</dbReference>
<dbReference type="RefSeq" id="WP_406786056.1">
    <property type="nucleotide sequence ID" value="NZ_JBJIAA010000002.1"/>
</dbReference>
<sequence>MSFQKQLQTLRKSRGLSQEKLAEVLGISRQAVAKWEVGQSYPDIAKLIALSEFFKVSIDELVNDYEENCHLSIKRNEVNFEEEGIIDFLIKAKKSTYAAAGEETKASRPNSHDLQYVEGDLKYIDTYLGGEKFLGEEALWKKDVPFWSMNYAGRVLSDEFSGSFLKEALRLVPKDNPYRGPIMYQRGQYKYHCIINGDFKWFQGYEEIYFNDNKTYECYFHGGEVK</sequence>
<dbReference type="InterPro" id="IPR001387">
    <property type="entry name" value="Cro/C1-type_HTH"/>
</dbReference>
<reference evidence="3 4" key="1">
    <citation type="submission" date="2024-11" db="EMBL/GenBank/DDBJ databases">
        <authorList>
            <person name="Heng Y.C."/>
            <person name="Lim A.C.H."/>
            <person name="Lee J.K.Y."/>
            <person name="Kittelmann S."/>
        </authorList>
    </citation>
    <scope>NUCLEOTIDE SEQUENCE [LARGE SCALE GENOMIC DNA]</scope>
    <source>
        <strain evidence="3 4">WILCCON 0114</strain>
    </source>
</reference>
<dbReference type="InterPro" id="IPR010982">
    <property type="entry name" value="Lambda_DNA-bd_dom_sf"/>
</dbReference>
<dbReference type="InterPro" id="IPR043735">
    <property type="entry name" value="DUF5680"/>
</dbReference>
<evidence type="ECO:0000313" key="3">
    <source>
        <dbReference type="EMBL" id="MFL0249388.1"/>
    </source>
</evidence>
<keyword evidence="4" id="KW-1185">Reference proteome</keyword>
<proteinExistence type="predicted"/>
<name>A0ABW8TA51_9CLOT</name>
<gene>
    <name evidence="3" type="ORF">ACJDT4_03060</name>
</gene>
<dbReference type="Proteomes" id="UP001623592">
    <property type="component" value="Unassembled WGS sequence"/>
</dbReference>